<evidence type="ECO:0000256" key="4">
    <source>
        <dbReference type="ARBA" id="ARBA00023136"/>
    </source>
</evidence>
<evidence type="ECO:0000256" key="3">
    <source>
        <dbReference type="ARBA" id="ARBA00022989"/>
    </source>
</evidence>
<dbReference type="PANTHER" id="PTHR33048">
    <property type="entry name" value="PTH11-LIKE INTEGRAL MEMBRANE PROTEIN (AFU_ORTHOLOGUE AFUA_5G11245)"/>
    <property type="match status" value="1"/>
</dbReference>
<feature type="transmembrane region" description="Helical" evidence="6">
    <location>
        <begin position="151"/>
        <end position="172"/>
    </location>
</feature>
<dbReference type="Pfam" id="PF20684">
    <property type="entry name" value="Fung_rhodopsin"/>
    <property type="match status" value="1"/>
</dbReference>
<comment type="subcellular location">
    <subcellularLocation>
        <location evidence="1">Membrane</location>
        <topology evidence="1">Multi-pass membrane protein</topology>
    </subcellularLocation>
</comment>
<comment type="similarity">
    <text evidence="5">Belongs to the SAT4 family.</text>
</comment>
<evidence type="ECO:0000313" key="9">
    <source>
        <dbReference type="Proteomes" id="UP000800035"/>
    </source>
</evidence>
<keyword evidence="3 6" id="KW-1133">Transmembrane helix</keyword>
<accession>A0A6A5TLS5</accession>
<gene>
    <name evidence="8" type="ORF">CC80DRAFT_579190</name>
</gene>
<evidence type="ECO:0000256" key="2">
    <source>
        <dbReference type="ARBA" id="ARBA00022692"/>
    </source>
</evidence>
<feature type="transmembrane region" description="Helical" evidence="6">
    <location>
        <begin position="78"/>
        <end position="97"/>
    </location>
</feature>
<evidence type="ECO:0000256" key="1">
    <source>
        <dbReference type="ARBA" id="ARBA00004141"/>
    </source>
</evidence>
<dbReference type="AlphaFoldDB" id="A0A6A5TLS5"/>
<evidence type="ECO:0000256" key="5">
    <source>
        <dbReference type="ARBA" id="ARBA00038359"/>
    </source>
</evidence>
<feature type="transmembrane region" description="Helical" evidence="6">
    <location>
        <begin position="109"/>
        <end position="131"/>
    </location>
</feature>
<evidence type="ECO:0000259" key="7">
    <source>
        <dbReference type="Pfam" id="PF20684"/>
    </source>
</evidence>
<feature type="transmembrane region" description="Helical" evidence="6">
    <location>
        <begin position="21"/>
        <end position="43"/>
    </location>
</feature>
<evidence type="ECO:0000313" key="8">
    <source>
        <dbReference type="EMBL" id="KAF1949907.1"/>
    </source>
</evidence>
<feature type="domain" description="Rhodopsin" evidence="7">
    <location>
        <begin position="1"/>
        <end position="174"/>
    </location>
</feature>
<dbReference type="EMBL" id="ML977030">
    <property type="protein sequence ID" value="KAF1949907.1"/>
    <property type="molecule type" value="Genomic_DNA"/>
</dbReference>
<proteinExistence type="inferred from homology"/>
<reference evidence="8" key="1">
    <citation type="journal article" date="2020" name="Stud. Mycol.">
        <title>101 Dothideomycetes genomes: a test case for predicting lifestyles and emergence of pathogens.</title>
        <authorList>
            <person name="Haridas S."/>
            <person name="Albert R."/>
            <person name="Binder M."/>
            <person name="Bloem J."/>
            <person name="Labutti K."/>
            <person name="Salamov A."/>
            <person name="Andreopoulos B."/>
            <person name="Baker S."/>
            <person name="Barry K."/>
            <person name="Bills G."/>
            <person name="Bluhm B."/>
            <person name="Cannon C."/>
            <person name="Castanera R."/>
            <person name="Culley D."/>
            <person name="Daum C."/>
            <person name="Ezra D."/>
            <person name="Gonzalez J."/>
            <person name="Henrissat B."/>
            <person name="Kuo A."/>
            <person name="Liang C."/>
            <person name="Lipzen A."/>
            <person name="Lutzoni F."/>
            <person name="Magnuson J."/>
            <person name="Mondo S."/>
            <person name="Nolan M."/>
            <person name="Ohm R."/>
            <person name="Pangilinan J."/>
            <person name="Park H.-J."/>
            <person name="Ramirez L."/>
            <person name="Alfaro M."/>
            <person name="Sun H."/>
            <person name="Tritt A."/>
            <person name="Yoshinaga Y."/>
            <person name="Zwiers L.-H."/>
            <person name="Turgeon B."/>
            <person name="Goodwin S."/>
            <person name="Spatafora J."/>
            <person name="Crous P."/>
            <person name="Grigoriev I."/>
        </authorList>
    </citation>
    <scope>NUCLEOTIDE SEQUENCE</scope>
    <source>
        <strain evidence="8">CBS 675.92</strain>
    </source>
</reference>
<sequence length="246" mass="27379">MSIVAFYRRLFVVDKRSIFGIVTLLTQVVLVLWSLTFILLIIFPCGAHIWANWGSTGDQLALCPVVFSSEYGLTGSDLILDVYIFLLPLPILTWQVWKLHMTLQRKLMVSGILLLGAMAVAASIVRLIVYVDALALLTAQAHVDEKLVVTLGLYWSLLESGLALIAACLPTLSNQVIGKENFSSRVQSVRSFFSLRSASRSFRSEDSQPIYLQRTFRVDVENDSFRNLAKSAKGSTSAVGSMTWKR</sequence>
<organism evidence="8 9">
    <name type="scientific">Byssothecium circinans</name>
    <dbReference type="NCBI Taxonomy" id="147558"/>
    <lineage>
        <taxon>Eukaryota</taxon>
        <taxon>Fungi</taxon>
        <taxon>Dikarya</taxon>
        <taxon>Ascomycota</taxon>
        <taxon>Pezizomycotina</taxon>
        <taxon>Dothideomycetes</taxon>
        <taxon>Pleosporomycetidae</taxon>
        <taxon>Pleosporales</taxon>
        <taxon>Massarineae</taxon>
        <taxon>Massarinaceae</taxon>
        <taxon>Byssothecium</taxon>
    </lineage>
</organism>
<keyword evidence="9" id="KW-1185">Reference proteome</keyword>
<dbReference type="Proteomes" id="UP000800035">
    <property type="component" value="Unassembled WGS sequence"/>
</dbReference>
<dbReference type="PANTHER" id="PTHR33048:SF157">
    <property type="entry name" value="INTEGRAL MEMBRANE PROTEIN"/>
    <property type="match status" value="1"/>
</dbReference>
<dbReference type="GO" id="GO:0016020">
    <property type="term" value="C:membrane"/>
    <property type="evidence" value="ECO:0007669"/>
    <property type="project" value="UniProtKB-SubCell"/>
</dbReference>
<dbReference type="InterPro" id="IPR049326">
    <property type="entry name" value="Rhodopsin_dom_fungi"/>
</dbReference>
<protein>
    <recommendedName>
        <fullName evidence="7">Rhodopsin domain-containing protein</fullName>
    </recommendedName>
</protein>
<evidence type="ECO:0000256" key="6">
    <source>
        <dbReference type="SAM" id="Phobius"/>
    </source>
</evidence>
<dbReference type="InterPro" id="IPR052337">
    <property type="entry name" value="SAT4-like"/>
</dbReference>
<keyword evidence="4 6" id="KW-0472">Membrane</keyword>
<name>A0A6A5TLS5_9PLEO</name>
<dbReference type="OrthoDB" id="5393606at2759"/>
<keyword evidence="2 6" id="KW-0812">Transmembrane</keyword>